<name>A0ABX0U9Q2_9FLAO</name>
<organism evidence="2 3">
    <name type="scientific">Wenyingzhuangia heitensis</name>
    <dbReference type="NCBI Taxonomy" id="1487859"/>
    <lineage>
        <taxon>Bacteria</taxon>
        <taxon>Pseudomonadati</taxon>
        <taxon>Bacteroidota</taxon>
        <taxon>Flavobacteriia</taxon>
        <taxon>Flavobacteriales</taxon>
        <taxon>Flavobacteriaceae</taxon>
        <taxon>Wenyingzhuangia</taxon>
    </lineage>
</organism>
<sequence>MEKVKNKLLIGFLFSVITTLANSLFKYHSDFFNLVSGNIKSIGFNFIIFFLIGYVVLGNILVAKKES</sequence>
<dbReference type="EMBL" id="JAASQL010000002">
    <property type="protein sequence ID" value="NIJ45554.1"/>
    <property type="molecule type" value="Genomic_DNA"/>
</dbReference>
<evidence type="ECO:0000313" key="2">
    <source>
        <dbReference type="EMBL" id="NIJ45554.1"/>
    </source>
</evidence>
<keyword evidence="1" id="KW-1133">Transmembrane helix</keyword>
<accession>A0ABX0U9Q2</accession>
<comment type="caution">
    <text evidence="2">The sequence shown here is derived from an EMBL/GenBank/DDBJ whole genome shotgun (WGS) entry which is preliminary data.</text>
</comment>
<proteinExistence type="predicted"/>
<keyword evidence="1" id="KW-0472">Membrane</keyword>
<evidence type="ECO:0000256" key="1">
    <source>
        <dbReference type="SAM" id="Phobius"/>
    </source>
</evidence>
<evidence type="ECO:0000313" key="3">
    <source>
        <dbReference type="Proteomes" id="UP000745859"/>
    </source>
</evidence>
<dbReference type="RefSeq" id="WP_167187827.1">
    <property type="nucleotide sequence ID" value="NZ_JAASQL010000002.1"/>
</dbReference>
<reference evidence="2 3" key="1">
    <citation type="submission" date="2020-03" db="EMBL/GenBank/DDBJ databases">
        <title>Genomic Encyclopedia of Type Strains, Phase IV (KMG-IV): sequencing the most valuable type-strain genomes for metagenomic binning, comparative biology and taxonomic classification.</title>
        <authorList>
            <person name="Goeker M."/>
        </authorList>
    </citation>
    <scope>NUCLEOTIDE SEQUENCE [LARGE SCALE GENOMIC DNA]</scope>
    <source>
        <strain evidence="2 3">DSM 101599</strain>
    </source>
</reference>
<feature type="transmembrane region" description="Helical" evidence="1">
    <location>
        <begin position="42"/>
        <end position="62"/>
    </location>
</feature>
<keyword evidence="1" id="KW-0812">Transmembrane</keyword>
<keyword evidence="3" id="KW-1185">Reference proteome</keyword>
<gene>
    <name evidence="2" type="ORF">FHR24_002022</name>
</gene>
<dbReference type="Proteomes" id="UP000745859">
    <property type="component" value="Unassembled WGS sequence"/>
</dbReference>
<protein>
    <submittedName>
        <fullName evidence="2">Uncharacterized protein</fullName>
    </submittedName>
</protein>